<organism evidence="2 3">
    <name type="scientific">Cohnella soli</name>
    <dbReference type="NCBI Taxonomy" id="425005"/>
    <lineage>
        <taxon>Bacteria</taxon>
        <taxon>Bacillati</taxon>
        <taxon>Bacillota</taxon>
        <taxon>Bacilli</taxon>
        <taxon>Bacillales</taxon>
        <taxon>Paenibacillaceae</taxon>
        <taxon>Cohnella</taxon>
    </lineage>
</organism>
<dbReference type="EMBL" id="JBHSMI010000006">
    <property type="protein sequence ID" value="MFC5401774.1"/>
    <property type="molecule type" value="Genomic_DNA"/>
</dbReference>
<evidence type="ECO:0000256" key="1">
    <source>
        <dbReference type="SAM" id="MobiDB-lite"/>
    </source>
</evidence>
<sequence>MARIQLLANPEIEKWWQDHEADGKRQEKLRQATEIGLSVLTGKKIAIDADRAKLYQALETLISSGLISTSGLPINQELPESVAPEVMPVKVATEDSNTEKKPDLNRLKNLRQSTLNHS</sequence>
<comment type="caution">
    <text evidence="2">The sequence shown here is derived from an EMBL/GenBank/DDBJ whole genome shotgun (WGS) entry which is preliminary data.</text>
</comment>
<reference evidence="3" key="1">
    <citation type="journal article" date="2019" name="Int. J. Syst. Evol. Microbiol.">
        <title>The Global Catalogue of Microorganisms (GCM) 10K type strain sequencing project: providing services to taxonomists for standard genome sequencing and annotation.</title>
        <authorList>
            <consortium name="The Broad Institute Genomics Platform"/>
            <consortium name="The Broad Institute Genome Sequencing Center for Infectious Disease"/>
            <person name="Wu L."/>
            <person name="Ma J."/>
        </authorList>
    </citation>
    <scope>NUCLEOTIDE SEQUENCE [LARGE SCALE GENOMIC DNA]</scope>
    <source>
        <strain evidence="3">CGMCC 1.18575</strain>
    </source>
</reference>
<keyword evidence="3" id="KW-1185">Reference proteome</keyword>
<feature type="region of interest" description="Disordered" evidence="1">
    <location>
        <begin position="93"/>
        <end position="118"/>
    </location>
</feature>
<protein>
    <submittedName>
        <fullName evidence="2">Uncharacterized protein</fullName>
    </submittedName>
</protein>
<gene>
    <name evidence="2" type="ORF">ACFPOF_03425</name>
</gene>
<evidence type="ECO:0000313" key="3">
    <source>
        <dbReference type="Proteomes" id="UP001596113"/>
    </source>
</evidence>
<accession>A0ABW0HL70</accession>
<dbReference type="Proteomes" id="UP001596113">
    <property type="component" value="Unassembled WGS sequence"/>
</dbReference>
<proteinExistence type="predicted"/>
<name>A0ABW0HL70_9BACL</name>
<feature type="compositionally biased region" description="Basic and acidic residues" evidence="1">
    <location>
        <begin position="97"/>
        <end position="106"/>
    </location>
</feature>
<dbReference type="RefSeq" id="WP_378129654.1">
    <property type="nucleotide sequence ID" value="NZ_JBHSMI010000006.1"/>
</dbReference>
<evidence type="ECO:0000313" key="2">
    <source>
        <dbReference type="EMBL" id="MFC5401774.1"/>
    </source>
</evidence>